<gene>
    <name evidence="3" type="ORF">BCR39DRAFT_511339</name>
</gene>
<reference evidence="3 4" key="1">
    <citation type="submission" date="2016-07" db="EMBL/GenBank/DDBJ databases">
        <title>Pervasive Adenine N6-methylation of Active Genes in Fungi.</title>
        <authorList>
            <consortium name="DOE Joint Genome Institute"/>
            <person name="Mondo S.J."/>
            <person name="Dannebaum R.O."/>
            <person name="Kuo R.C."/>
            <person name="Labutti K."/>
            <person name="Haridas S."/>
            <person name="Kuo A."/>
            <person name="Salamov A."/>
            <person name="Ahrendt S.R."/>
            <person name="Lipzen A."/>
            <person name="Sullivan W."/>
            <person name="Andreopoulos W.B."/>
            <person name="Clum A."/>
            <person name="Lindquist E."/>
            <person name="Daum C."/>
            <person name="Ramamoorthy G.K."/>
            <person name="Gryganskyi A."/>
            <person name="Culley D."/>
            <person name="Magnuson J.K."/>
            <person name="James T.Y."/>
            <person name="O'Malley M.A."/>
            <person name="Stajich J.E."/>
            <person name="Spatafora J.W."/>
            <person name="Visel A."/>
            <person name="Grigoriev I.V."/>
        </authorList>
    </citation>
    <scope>NUCLEOTIDE SEQUENCE [LARGE SCALE GENOMIC DNA]</scope>
    <source>
        <strain evidence="3 4">68-887.2</strain>
    </source>
</reference>
<evidence type="ECO:0000313" key="3">
    <source>
        <dbReference type="EMBL" id="ORY35655.1"/>
    </source>
</evidence>
<dbReference type="Gene3D" id="2.20.70.10">
    <property type="match status" value="1"/>
</dbReference>
<dbReference type="PROSITE" id="PS50020">
    <property type="entry name" value="WW_DOMAIN_2"/>
    <property type="match status" value="1"/>
</dbReference>
<comment type="caution">
    <text evidence="3">The sequence shown here is derived from an EMBL/GenBank/DDBJ whole genome shotgun (WGS) entry which is preliminary data.</text>
</comment>
<protein>
    <recommendedName>
        <fullName evidence="2">WW domain-containing protein</fullName>
    </recommendedName>
</protein>
<keyword evidence="4" id="KW-1185">Reference proteome</keyword>
<feature type="domain" description="WW" evidence="2">
    <location>
        <begin position="101"/>
        <end position="135"/>
    </location>
</feature>
<feature type="compositionally biased region" description="Low complexity" evidence="1">
    <location>
        <begin position="137"/>
        <end position="153"/>
    </location>
</feature>
<dbReference type="InterPro" id="IPR036020">
    <property type="entry name" value="WW_dom_sf"/>
</dbReference>
<name>A0A1Y2BNB7_9TREE</name>
<feature type="region of interest" description="Disordered" evidence="1">
    <location>
        <begin position="250"/>
        <end position="294"/>
    </location>
</feature>
<feature type="region of interest" description="Disordered" evidence="1">
    <location>
        <begin position="135"/>
        <end position="173"/>
    </location>
</feature>
<accession>A0A1Y2BNB7</accession>
<feature type="compositionally biased region" description="Pro residues" evidence="1">
    <location>
        <begin position="15"/>
        <end position="24"/>
    </location>
</feature>
<feature type="region of interest" description="Disordered" evidence="1">
    <location>
        <begin position="1"/>
        <end position="109"/>
    </location>
</feature>
<feature type="compositionally biased region" description="Acidic residues" evidence="1">
    <location>
        <begin position="40"/>
        <end position="55"/>
    </location>
</feature>
<feature type="compositionally biased region" description="Pro residues" evidence="1">
    <location>
        <begin position="154"/>
        <end position="166"/>
    </location>
</feature>
<proteinExistence type="predicted"/>
<dbReference type="EMBL" id="MCFC01000001">
    <property type="protein sequence ID" value="ORY35655.1"/>
    <property type="molecule type" value="Genomic_DNA"/>
</dbReference>
<dbReference type="OrthoDB" id="2444812at2759"/>
<evidence type="ECO:0000313" key="4">
    <source>
        <dbReference type="Proteomes" id="UP000193986"/>
    </source>
</evidence>
<dbReference type="InterPro" id="IPR001202">
    <property type="entry name" value="WW_dom"/>
</dbReference>
<dbReference type="Proteomes" id="UP000193986">
    <property type="component" value="Unassembled WGS sequence"/>
</dbReference>
<dbReference type="AlphaFoldDB" id="A0A1Y2BNB7"/>
<dbReference type="SUPFAM" id="SSF51045">
    <property type="entry name" value="WW domain"/>
    <property type="match status" value="1"/>
</dbReference>
<evidence type="ECO:0000259" key="2">
    <source>
        <dbReference type="PROSITE" id="PS50020"/>
    </source>
</evidence>
<feature type="compositionally biased region" description="Low complexity" evidence="1">
    <location>
        <begin position="1"/>
        <end position="14"/>
    </location>
</feature>
<organism evidence="3 4">
    <name type="scientific">Naematelia encephala</name>
    <dbReference type="NCBI Taxonomy" id="71784"/>
    <lineage>
        <taxon>Eukaryota</taxon>
        <taxon>Fungi</taxon>
        <taxon>Dikarya</taxon>
        <taxon>Basidiomycota</taxon>
        <taxon>Agaricomycotina</taxon>
        <taxon>Tremellomycetes</taxon>
        <taxon>Tremellales</taxon>
        <taxon>Naemateliaceae</taxon>
        <taxon>Naematelia</taxon>
    </lineage>
</organism>
<sequence length="294" mass="31708">MASTSKTVAVASSSPSPPPLPNEPLPSTSDLPVDQPIDSLGDDDDDEDEDQEEDGSASASTSRQGSGDAKIGGESSSSAVAQIEKGNGAETAKDGAADQSQSQSQPWQAVWAPEQNAWYFWNSITGEVTWTNPLELSPSTDASASSSSAAPSVPFQPPLPAGPPPKSGVSEARFGLPASIDPELAYLLPTEQRLSAAAPGEGQHAMFNARTGRFTNASNSYAIDHLDEYNRAKRMNSHYFDQDAWERQMAAENAKRKRDQEAGVAPPKITKKDMERFKKKKQEQRMRSQAWLRD</sequence>
<dbReference type="Pfam" id="PF00397">
    <property type="entry name" value="WW"/>
    <property type="match status" value="1"/>
</dbReference>
<dbReference type="InParanoid" id="A0A1Y2BNB7"/>
<evidence type="ECO:0000256" key="1">
    <source>
        <dbReference type="SAM" id="MobiDB-lite"/>
    </source>
</evidence>
<dbReference type="CDD" id="cd00201">
    <property type="entry name" value="WW"/>
    <property type="match status" value="1"/>
</dbReference>